<feature type="transmembrane region" description="Helical" evidence="1">
    <location>
        <begin position="20"/>
        <end position="44"/>
    </location>
</feature>
<keyword evidence="1" id="KW-0472">Membrane</keyword>
<proteinExistence type="predicted"/>
<dbReference type="EMBL" id="CP017599">
    <property type="protein sequence ID" value="AOX01624.1"/>
    <property type="molecule type" value="Genomic_DNA"/>
</dbReference>
<keyword evidence="1" id="KW-0812">Transmembrane</keyword>
<organism evidence="2 3">
    <name type="scientific">Moorena producens PAL-8-15-08-1</name>
    <dbReference type="NCBI Taxonomy" id="1458985"/>
    <lineage>
        <taxon>Bacteria</taxon>
        <taxon>Bacillati</taxon>
        <taxon>Cyanobacteriota</taxon>
        <taxon>Cyanophyceae</taxon>
        <taxon>Coleofasciculales</taxon>
        <taxon>Coleofasciculaceae</taxon>
        <taxon>Moorena</taxon>
    </lineage>
</organism>
<reference evidence="3" key="1">
    <citation type="submission" date="2016-10" db="EMBL/GenBank/DDBJ databases">
        <title>Comparative genomics uncovers the prolific and rare metabolic potential of the cyanobacterial genus Moorea.</title>
        <authorList>
            <person name="Leao T."/>
            <person name="Castelao G."/>
            <person name="Korobeynikov A."/>
            <person name="Monroe E.A."/>
            <person name="Podell S."/>
            <person name="Glukhov E."/>
            <person name="Allen E."/>
            <person name="Gerwick W.H."/>
            <person name="Gerwick L."/>
        </authorList>
    </citation>
    <scope>NUCLEOTIDE SEQUENCE [LARGE SCALE GENOMIC DNA]</scope>
    <source>
        <strain evidence="3">PAL-8-15-08-1</strain>
    </source>
</reference>
<dbReference type="Proteomes" id="UP000177870">
    <property type="component" value="Chromosome"/>
</dbReference>
<gene>
    <name evidence="2" type="ORF">BJP34_21220</name>
</gene>
<dbReference type="RefSeq" id="WP_070394061.1">
    <property type="nucleotide sequence ID" value="NZ_CP017599.1"/>
</dbReference>
<evidence type="ECO:0000313" key="2">
    <source>
        <dbReference type="EMBL" id="AOX01624.1"/>
    </source>
</evidence>
<sequence>MTQEEADEIVKQKLEFEAKYYFGLIFALIFKVPGFLITLPITGLQKLIKYYRNRQGKRNKT</sequence>
<accession>A0A1D8TVL4</accession>
<dbReference type="AlphaFoldDB" id="A0A1D8TVL4"/>
<dbReference type="KEGG" id="mpro:BJP34_21220"/>
<protein>
    <submittedName>
        <fullName evidence="2">Uncharacterized protein</fullName>
    </submittedName>
</protein>
<evidence type="ECO:0000313" key="3">
    <source>
        <dbReference type="Proteomes" id="UP000177870"/>
    </source>
</evidence>
<keyword evidence="1" id="KW-1133">Transmembrane helix</keyword>
<name>A0A1D8TVL4_9CYAN</name>
<evidence type="ECO:0000256" key="1">
    <source>
        <dbReference type="SAM" id="Phobius"/>
    </source>
</evidence>